<evidence type="ECO:0000313" key="2">
    <source>
        <dbReference type="Proteomes" id="UP000054544"/>
    </source>
</evidence>
<reference evidence="2" key="1">
    <citation type="journal article" date="2014" name="BMC Genomics">
        <title>The genome sequence of the biocontrol fungus Metarhizium anisopliae and comparative genomics of Metarhizium species.</title>
        <authorList>
            <person name="Pattemore J.A."/>
            <person name="Hane J.K."/>
            <person name="Williams A.H."/>
            <person name="Wilson B.A."/>
            <person name="Stodart B.J."/>
            <person name="Ash G.J."/>
        </authorList>
    </citation>
    <scope>NUCLEOTIDE SEQUENCE [LARGE SCALE GENOMIC DNA]</scope>
    <source>
        <strain evidence="2">BRIP 53293</strain>
    </source>
</reference>
<name>A0A0D9NUX6_METAN</name>
<gene>
    <name evidence="1" type="ORF">H634G_06829</name>
</gene>
<keyword evidence="2" id="KW-1185">Reference proteome</keyword>
<protein>
    <submittedName>
        <fullName evidence="1">Uncharacterized protein</fullName>
    </submittedName>
</protein>
<proteinExistence type="predicted"/>
<evidence type="ECO:0000313" key="1">
    <source>
        <dbReference type="EMBL" id="KJK77862.1"/>
    </source>
</evidence>
<organism evidence="1 2">
    <name type="scientific">Metarhizium anisopliae BRIP 53293</name>
    <dbReference type="NCBI Taxonomy" id="1291518"/>
    <lineage>
        <taxon>Eukaryota</taxon>
        <taxon>Fungi</taxon>
        <taxon>Dikarya</taxon>
        <taxon>Ascomycota</taxon>
        <taxon>Pezizomycotina</taxon>
        <taxon>Sordariomycetes</taxon>
        <taxon>Hypocreomycetidae</taxon>
        <taxon>Hypocreales</taxon>
        <taxon>Clavicipitaceae</taxon>
        <taxon>Metarhizium</taxon>
    </lineage>
</organism>
<accession>A0A0D9NUX6</accession>
<dbReference type="OrthoDB" id="2951834at2759"/>
<sequence length="81" mass="9107">MDEVVVDVSQAVFLGAGRENLRVLEGVRGVGRAVIRGSTTGFERYVDWLTGVMEAEKGTRDYNSRRWEHKSRNIYSNKSSG</sequence>
<dbReference type="Proteomes" id="UP000054544">
    <property type="component" value="Unassembled WGS sequence"/>
</dbReference>
<dbReference type="AlphaFoldDB" id="A0A0D9NUX6"/>
<dbReference type="EMBL" id="KE384737">
    <property type="protein sequence ID" value="KJK77862.1"/>
    <property type="molecule type" value="Genomic_DNA"/>
</dbReference>